<evidence type="ECO:0000313" key="1">
    <source>
        <dbReference type="EMBL" id="RPA82414.1"/>
    </source>
</evidence>
<reference evidence="1 2" key="1">
    <citation type="journal article" date="2018" name="Nat. Ecol. Evol.">
        <title>Pezizomycetes genomes reveal the molecular basis of ectomycorrhizal truffle lifestyle.</title>
        <authorList>
            <person name="Murat C."/>
            <person name="Payen T."/>
            <person name="Noel B."/>
            <person name="Kuo A."/>
            <person name="Morin E."/>
            <person name="Chen J."/>
            <person name="Kohler A."/>
            <person name="Krizsan K."/>
            <person name="Balestrini R."/>
            <person name="Da Silva C."/>
            <person name="Montanini B."/>
            <person name="Hainaut M."/>
            <person name="Levati E."/>
            <person name="Barry K.W."/>
            <person name="Belfiori B."/>
            <person name="Cichocki N."/>
            <person name="Clum A."/>
            <person name="Dockter R.B."/>
            <person name="Fauchery L."/>
            <person name="Guy J."/>
            <person name="Iotti M."/>
            <person name="Le Tacon F."/>
            <person name="Lindquist E.A."/>
            <person name="Lipzen A."/>
            <person name="Malagnac F."/>
            <person name="Mello A."/>
            <person name="Molinier V."/>
            <person name="Miyauchi S."/>
            <person name="Poulain J."/>
            <person name="Riccioni C."/>
            <person name="Rubini A."/>
            <person name="Sitrit Y."/>
            <person name="Splivallo R."/>
            <person name="Traeger S."/>
            <person name="Wang M."/>
            <person name="Zifcakova L."/>
            <person name="Wipf D."/>
            <person name="Zambonelli A."/>
            <person name="Paolocci F."/>
            <person name="Nowrousian M."/>
            <person name="Ottonello S."/>
            <person name="Baldrian P."/>
            <person name="Spatafora J.W."/>
            <person name="Henrissat B."/>
            <person name="Nagy L.G."/>
            <person name="Aury J.M."/>
            <person name="Wincker P."/>
            <person name="Grigoriev I.V."/>
            <person name="Bonfante P."/>
            <person name="Martin F.M."/>
        </authorList>
    </citation>
    <scope>NUCLEOTIDE SEQUENCE [LARGE SCALE GENOMIC DNA]</scope>
    <source>
        <strain evidence="1 2">RN42</strain>
    </source>
</reference>
<dbReference type="EMBL" id="ML119671">
    <property type="protein sequence ID" value="RPA82414.1"/>
    <property type="molecule type" value="Genomic_DNA"/>
</dbReference>
<dbReference type="STRING" id="1160509.A0A3N4ILC0"/>
<sequence length="484" mass="53273">MFYEANLEIVLKSALQNLDLNASTHESHSNSLINDKEEALAWLVSEADLPVTEGEVDHHDLRNAVVISEDVLDANFASIPQYALLGVDRHSQRNMYLNTNIPSSAYICGLQGSGKSHTLSCLLENALIQSPALGKLSEPLSGVVLHYSQFTSAQYFHPCEAAFLSIPSPEFPGRGSPVKVTVYVSPSNFHSLSASYSQIPGITIRKLLLKPEQLSISTMLQLMAVSSSSGGNTLYMAQVTKVLRAMAESGAKFDYHEFKKRLVALKLAFDQFQFLEQRLSLLESFLDLKGACKDEDFAFPKGSLTIVDLSCPFVDDNMACLLFDIFLKVYFETSAAESCGKIVALDEAHRYLTNTPASKLLTTSLLGLIRQQRHFGARIIISSQEPTLDPRLLDLSSMLIFHRFSSPEWASALSKHVPLSDNGNGKMLLDRVLKLRTGEAIVFVPSGILGGEEDGLRKACDELVTMKVRKRVTWDGGHSIVAVE</sequence>
<dbReference type="SUPFAM" id="SSF52540">
    <property type="entry name" value="P-loop containing nucleoside triphosphate hydrolases"/>
    <property type="match status" value="1"/>
</dbReference>
<dbReference type="InterPro" id="IPR027417">
    <property type="entry name" value="P-loop_NTPase"/>
</dbReference>
<dbReference type="Gene3D" id="3.40.50.300">
    <property type="entry name" value="P-loop containing nucleotide triphosphate hydrolases"/>
    <property type="match status" value="1"/>
</dbReference>
<proteinExistence type="predicted"/>
<dbReference type="OrthoDB" id="2316594at2759"/>
<gene>
    <name evidence="1" type="ORF">BJ508DRAFT_238040</name>
</gene>
<evidence type="ECO:0008006" key="3">
    <source>
        <dbReference type="Google" id="ProtNLM"/>
    </source>
</evidence>
<organism evidence="1 2">
    <name type="scientific">Ascobolus immersus RN42</name>
    <dbReference type="NCBI Taxonomy" id="1160509"/>
    <lineage>
        <taxon>Eukaryota</taxon>
        <taxon>Fungi</taxon>
        <taxon>Dikarya</taxon>
        <taxon>Ascomycota</taxon>
        <taxon>Pezizomycotina</taxon>
        <taxon>Pezizomycetes</taxon>
        <taxon>Pezizales</taxon>
        <taxon>Ascobolaceae</taxon>
        <taxon>Ascobolus</taxon>
    </lineage>
</organism>
<keyword evidence="2" id="KW-1185">Reference proteome</keyword>
<dbReference type="AlphaFoldDB" id="A0A3N4ILC0"/>
<evidence type="ECO:0000313" key="2">
    <source>
        <dbReference type="Proteomes" id="UP000275078"/>
    </source>
</evidence>
<protein>
    <recommendedName>
        <fullName evidence="3">P-loop containing nucleoside triphosphate hydrolase protein</fullName>
    </recommendedName>
</protein>
<dbReference type="Proteomes" id="UP000275078">
    <property type="component" value="Unassembled WGS sequence"/>
</dbReference>
<name>A0A3N4ILC0_ASCIM</name>
<accession>A0A3N4ILC0</accession>